<accession>A0AAN1WKU7</accession>
<evidence type="ECO:0000256" key="1">
    <source>
        <dbReference type="ARBA" id="ARBA00023121"/>
    </source>
</evidence>
<dbReference type="KEGG" id="marq:MARGE09_P3663"/>
<organism evidence="2 3">
    <name type="scientific">Marinagarivorans cellulosilyticus</name>
    <dbReference type="NCBI Taxonomy" id="2721545"/>
    <lineage>
        <taxon>Bacteria</taxon>
        <taxon>Pseudomonadati</taxon>
        <taxon>Pseudomonadota</taxon>
        <taxon>Gammaproteobacteria</taxon>
        <taxon>Cellvibrionales</taxon>
        <taxon>Cellvibrionaceae</taxon>
        <taxon>Marinagarivorans</taxon>
    </lineage>
</organism>
<reference evidence="2 3" key="1">
    <citation type="journal article" date="2022" name="IScience">
        <title>An ultrasensitive nanofiber-based assay for enzymatic hydrolysis and deep-sea microbial degradation of cellulose.</title>
        <authorList>
            <person name="Tsudome M."/>
            <person name="Tachioka M."/>
            <person name="Miyazaki M."/>
            <person name="Uchimura K."/>
            <person name="Tsuda M."/>
            <person name="Takaki Y."/>
            <person name="Deguchi S."/>
        </authorList>
    </citation>
    <scope>NUCLEOTIDE SEQUENCE [LARGE SCALE GENOMIC DNA]</scope>
    <source>
        <strain evidence="2 3">GE09</strain>
    </source>
</reference>
<protein>
    <recommendedName>
        <fullName evidence="4">DegV family protein</fullName>
    </recommendedName>
</protein>
<evidence type="ECO:0000313" key="3">
    <source>
        <dbReference type="Proteomes" id="UP001320119"/>
    </source>
</evidence>
<dbReference type="GO" id="GO:0008289">
    <property type="term" value="F:lipid binding"/>
    <property type="evidence" value="ECO:0007669"/>
    <property type="project" value="UniProtKB-KW"/>
</dbReference>
<sequence length="309" mass="33525">MNKTAIVVDSACTLPPRLLEKYNIKRVPISVAINGDEFPDPCDQALSLEFFRSGQLKRKNTVTTEPPSAETFAAVINEAIAEGAEQVFVQTVNRMQGETYNKANEAVSKVRAQLPEGSKVTVRVMDSRTIFSGQALMVAETLRRLLKSQEANIVRRQMDTLSSKIHTYMLPKSPLTALERAQKRGEKAVGWTQAAIANVIGVHPILCIVNDSSYRAATVKGFDKSAAQLFAHARSQLVRGLLSPIIVINYAGPLEALKAMNGFAELEASARDCKVQLVVSVMSLAGGIYASPGSLSLALMAEPHEWQGA</sequence>
<dbReference type="PANTHER" id="PTHR33434:SF2">
    <property type="entry name" value="FATTY ACID-BINDING PROTEIN TM_1468"/>
    <property type="match status" value="1"/>
</dbReference>
<dbReference type="InterPro" id="IPR003797">
    <property type="entry name" value="DegV"/>
</dbReference>
<dbReference type="Proteomes" id="UP001320119">
    <property type="component" value="Chromosome"/>
</dbReference>
<dbReference type="Gene3D" id="3.30.1180.10">
    <property type="match status" value="1"/>
</dbReference>
<dbReference type="AlphaFoldDB" id="A0AAN1WKU7"/>
<dbReference type="InterPro" id="IPR050270">
    <property type="entry name" value="DegV_domain_contain"/>
</dbReference>
<name>A0AAN1WKU7_9GAMM</name>
<proteinExistence type="predicted"/>
<evidence type="ECO:0000313" key="2">
    <source>
        <dbReference type="EMBL" id="BCD99461.1"/>
    </source>
</evidence>
<dbReference type="Gene3D" id="3.40.50.10170">
    <property type="match status" value="1"/>
</dbReference>
<keyword evidence="1" id="KW-0446">Lipid-binding</keyword>
<dbReference type="SUPFAM" id="SSF82549">
    <property type="entry name" value="DAK1/DegV-like"/>
    <property type="match status" value="1"/>
</dbReference>
<dbReference type="EMBL" id="AP023086">
    <property type="protein sequence ID" value="BCD99461.1"/>
    <property type="molecule type" value="Genomic_DNA"/>
</dbReference>
<dbReference type="RefSeq" id="WP_236984727.1">
    <property type="nucleotide sequence ID" value="NZ_AP023086.1"/>
</dbReference>
<dbReference type="InterPro" id="IPR043168">
    <property type="entry name" value="DegV_C"/>
</dbReference>
<dbReference type="Pfam" id="PF02645">
    <property type="entry name" value="DegV"/>
    <property type="match status" value="1"/>
</dbReference>
<evidence type="ECO:0008006" key="4">
    <source>
        <dbReference type="Google" id="ProtNLM"/>
    </source>
</evidence>
<dbReference type="PANTHER" id="PTHR33434">
    <property type="entry name" value="DEGV DOMAIN-CONTAINING PROTEIN DR_1986-RELATED"/>
    <property type="match status" value="1"/>
</dbReference>
<dbReference type="PROSITE" id="PS51482">
    <property type="entry name" value="DEGV"/>
    <property type="match status" value="1"/>
</dbReference>
<keyword evidence="3" id="KW-1185">Reference proteome</keyword>
<dbReference type="NCBIfam" id="TIGR00762">
    <property type="entry name" value="DegV"/>
    <property type="match status" value="1"/>
</dbReference>
<gene>
    <name evidence="2" type="ORF">MARGE09_P3663</name>
</gene>